<dbReference type="InterPro" id="IPR000326">
    <property type="entry name" value="PAP2/HPO"/>
</dbReference>
<dbReference type="SUPFAM" id="SSF48317">
    <property type="entry name" value="Acid phosphatase/Vanadium-dependent haloperoxidase"/>
    <property type="match status" value="1"/>
</dbReference>
<proteinExistence type="predicted"/>
<feature type="transmembrane region" description="Helical" evidence="4">
    <location>
        <begin position="212"/>
        <end position="232"/>
    </location>
</feature>
<feature type="transmembrane region" description="Helical" evidence="4">
    <location>
        <begin position="7"/>
        <end position="27"/>
    </location>
</feature>
<dbReference type="AlphaFoldDB" id="A0A4S2PV57"/>
<comment type="catalytic activity">
    <reaction evidence="3">
        <text>di-trans,octa-cis-undecaprenyl diphosphate + H2O = di-trans,octa-cis-undecaprenyl phosphate + phosphate + H(+)</text>
        <dbReference type="Rhea" id="RHEA:28094"/>
        <dbReference type="ChEBI" id="CHEBI:15377"/>
        <dbReference type="ChEBI" id="CHEBI:15378"/>
        <dbReference type="ChEBI" id="CHEBI:43474"/>
        <dbReference type="ChEBI" id="CHEBI:58405"/>
        <dbReference type="ChEBI" id="CHEBI:60392"/>
        <dbReference type="EC" id="3.6.1.27"/>
    </reaction>
</comment>
<evidence type="ECO:0000256" key="1">
    <source>
        <dbReference type="ARBA" id="ARBA00012374"/>
    </source>
</evidence>
<gene>
    <name evidence="6" type="ORF">D3M78_09025</name>
</gene>
<dbReference type="Gene3D" id="1.20.144.10">
    <property type="entry name" value="Phosphatidic acid phosphatase type 2/haloperoxidase"/>
    <property type="match status" value="1"/>
</dbReference>
<evidence type="ECO:0000256" key="4">
    <source>
        <dbReference type="SAM" id="Phobius"/>
    </source>
</evidence>
<comment type="caution">
    <text evidence="6">The sequence shown here is derived from an EMBL/GenBank/DDBJ whole genome shotgun (WGS) entry which is preliminary data.</text>
</comment>
<feature type="transmembrane region" description="Helical" evidence="4">
    <location>
        <begin position="72"/>
        <end position="89"/>
    </location>
</feature>
<keyword evidence="4" id="KW-0812">Transmembrane</keyword>
<organism evidence="6 7">
    <name type="scientific">Rodentibacter pneumotropicus</name>
    <dbReference type="NCBI Taxonomy" id="758"/>
    <lineage>
        <taxon>Bacteria</taxon>
        <taxon>Pseudomonadati</taxon>
        <taxon>Pseudomonadota</taxon>
        <taxon>Gammaproteobacteria</taxon>
        <taxon>Pasteurellales</taxon>
        <taxon>Pasteurellaceae</taxon>
        <taxon>Rodentibacter</taxon>
    </lineage>
</organism>
<dbReference type="GO" id="GO:0050380">
    <property type="term" value="F:undecaprenyl-diphosphatase activity"/>
    <property type="evidence" value="ECO:0007669"/>
    <property type="project" value="UniProtKB-EC"/>
</dbReference>
<dbReference type="CDD" id="cd01610">
    <property type="entry name" value="PAP2_like"/>
    <property type="match status" value="1"/>
</dbReference>
<dbReference type="SMART" id="SM00014">
    <property type="entry name" value="acidPPc"/>
    <property type="match status" value="1"/>
</dbReference>
<evidence type="ECO:0000313" key="7">
    <source>
        <dbReference type="Proteomes" id="UP000306758"/>
    </source>
</evidence>
<keyword evidence="4" id="KW-1133">Transmembrane helix</keyword>
<name>A0A4S2PV57_9PAST</name>
<accession>A0A4S2PV57</accession>
<evidence type="ECO:0000313" key="6">
    <source>
        <dbReference type="EMBL" id="THA07689.1"/>
    </source>
</evidence>
<feature type="transmembrane region" description="Helical" evidence="4">
    <location>
        <begin position="187"/>
        <end position="206"/>
    </location>
</feature>
<protein>
    <recommendedName>
        <fullName evidence="1">undecaprenyl-diphosphate phosphatase</fullName>
        <ecNumber evidence="1">3.6.1.27</ecNumber>
    </recommendedName>
    <alternativeName>
        <fullName evidence="2">Undecaprenyl pyrophosphate phosphatase</fullName>
    </alternativeName>
</protein>
<keyword evidence="4" id="KW-0472">Membrane</keyword>
<feature type="transmembrane region" description="Helical" evidence="4">
    <location>
        <begin position="47"/>
        <end position="65"/>
    </location>
</feature>
<dbReference type="RefSeq" id="WP_136123878.1">
    <property type="nucleotide sequence ID" value="NZ_QXNI01000055.1"/>
</dbReference>
<dbReference type="Proteomes" id="UP000306758">
    <property type="component" value="Unassembled WGS sequence"/>
</dbReference>
<evidence type="ECO:0000256" key="2">
    <source>
        <dbReference type="ARBA" id="ARBA00032707"/>
    </source>
</evidence>
<reference evidence="6 7" key="1">
    <citation type="journal article" date="2019" name="Vet. Microbiol.">
        <title>Development of multi locus sequence typing (MLST) of Rodentibacter pneumotropicus.</title>
        <authorList>
            <person name="Adhikary S."/>
            <person name="Bisgaard M."/>
            <person name="Boot R."/>
            <person name="Benga L."/>
            <person name="Nicklas W."/>
            <person name="Christensen H."/>
        </authorList>
    </citation>
    <scope>NUCLEOTIDE SEQUENCE [LARGE SCALE GENOMIC DNA]</scope>
    <source>
        <strain evidence="6 7">Ac84</strain>
    </source>
</reference>
<dbReference type="InterPro" id="IPR036938">
    <property type="entry name" value="PAP2/HPO_sf"/>
</dbReference>
<dbReference type="EC" id="3.6.1.27" evidence="1"/>
<dbReference type="PANTHER" id="PTHR14969:SF54">
    <property type="entry name" value="PHOSPHATIDYLGLYCEROPHOSPHATASE B"/>
    <property type="match status" value="1"/>
</dbReference>
<feature type="transmembrane region" description="Helical" evidence="4">
    <location>
        <begin position="154"/>
        <end position="175"/>
    </location>
</feature>
<dbReference type="EMBL" id="QXNI01000055">
    <property type="protein sequence ID" value="THA07689.1"/>
    <property type="molecule type" value="Genomic_DNA"/>
</dbReference>
<sequence>MFKRLSLYTLLLCLVPFFMWGFSYQWHGNEQLTEADYWLYLLTETGSVPYALITCAVFSLIFGFLFKSRKQWMLGVAVMAFSVVATQAVKTGLKAMFKEPRPFTVYLAEQTNQTVENFYENDRTQRAVIAKNFYSTQANTPTWLVNHYENETGYSFPSGHTIFAATWLMLAVGFTQLLGNRSWKAKLLVGIMAVWSLLMLISRVRLGMHYPIDLFVATVFAWIVNLVIFGFLQKNDLRHKIKRKERLESHLIYF</sequence>
<dbReference type="Pfam" id="PF01569">
    <property type="entry name" value="PAP2"/>
    <property type="match status" value="1"/>
</dbReference>
<dbReference type="GO" id="GO:0005886">
    <property type="term" value="C:plasma membrane"/>
    <property type="evidence" value="ECO:0007669"/>
    <property type="project" value="TreeGrafter"/>
</dbReference>
<evidence type="ECO:0000256" key="3">
    <source>
        <dbReference type="ARBA" id="ARBA00047594"/>
    </source>
</evidence>
<feature type="domain" description="Phosphatidic acid phosphatase type 2/haloperoxidase" evidence="5">
    <location>
        <begin position="74"/>
        <end position="229"/>
    </location>
</feature>
<evidence type="ECO:0000259" key="5">
    <source>
        <dbReference type="SMART" id="SM00014"/>
    </source>
</evidence>
<dbReference type="PANTHER" id="PTHR14969">
    <property type="entry name" value="SPHINGOSINE-1-PHOSPHATE PHOSPHOHYDROLASE"/>
    <property type="match status" value="1"/>
</dbReference>